<name>A0A840PG98_9ACTN</name>
<feature type="domain" description="S-Me-THD N-terminal" evidence="1">
    <location>
        <begin position="9"/>
        <end position="163"/>
    </location>
</feature>
<dbReference type="AlphaFoldDB" id="A0A840PG98"/>
<dbReference type="Pfam" id="PF06032">
    <property type="entry name" value="S-Me-THD_N"/>
    <property type="match status" value="1"/>
</dbReference>
<keyword evidence="4" id="KW-1185">Reference proteome</keyword>
<dbReference type="Pfam" id="PF20906">
    <property type="entry name" value="S-Me-THD_C"/>
    <property type="match status" value="1"/>
</dbReference>
<sequence length="352" mass="36617">MPIRYLGEQDVDHLERGTALLGSGGGGQTGLPALLLRRGLAGRRVALLDREDLPGGHVVPIGLVGAVSVFTERLPSGGEWTRVLTAIVERTRVRCDGLISVEAGGGNGIIVFVAAAELGLPVLDADLTGRGLPRLDQTSMAALGEPLTPLAIGTADGRLLVLDGLPPSAAERIVRAALSEFGGWAAIALRPVPVTALDRVAIPGSLTYALRLGARHAACARGAAPYEMAGSLGGRVLATGRVLEVVRDHATAGFGRGSVIIRADRGGTLLRLEMENEYLLALSDGEPVASTPDILCVLDRVTGEPIFCDTVRAGAEVVALHLPGPPFWWRPEVVAAVAPRAFGLDLDPVARP</sequence>
<evidence type="ECO:0000313" key="3">
    <source>
        <dbReference type="EMBL" id="MBB5140434.1"/>
    </source>
</evidence>
<dbReference type="Gene3D" id="3.40.1610.10">
    <property type="entry name" value="CV3147-like domain"/>
    <property type="match status" value="1"/>
</dbReference>
<dbReference type="Proteomes" id="UP000578449">
    <property type="component" value="Unassembled WGS sequence"/>
</dbReference>
<proteinExistence type="predicted"/>
<organism evidence="3 4">
    <name type="scientific">Thermocatellispora tengchongensis</name>
    <dbReference type="NCBI Taxonomy" id="1073253"/>
    <lineage>
        <taxon>Bacteria</taxon>
        <taxon>Bacillati</taxon>
        <taxon>Actinomycetota</taxon>
        <taxon>Actinomycetes</taxon>
        <taxon>Streptosporangiales</taxon>
        <taxon>Streptosporangiaceae</taxon>
        <taxon>Thermocatellispora</taxon>
    </lineage>
</organism>
<gene>
    <name evidence="3" type="ORF">HNP84_010201</name>
</gene>
<dbReference type="EMBL" id="JACHGN010000043">
    <property type="protein sequence ID" value="MBB5140434.1"/>
    <property type="molecule type" value="Genomic_DNA"/>
</dbReference>
<feature type="domain" description="S-Me-THD-like C-terminal" evidence="2">
    <location>
        <begin position="169"/>
        <end position="347"/>
    </location>
</feature>
<comment type="caution">
    <text evidence="3">The sequence shown here is derived from an EMBL/GenBank/DDBJ whole genome shotgun (WGS) entry which is preliminary data.</text>
</comment>
<evidence type="ECO:0000259" key="1">
    <source>
        <dbReference type="Pfam" id="PF06032"/>
    </source>
</evidence>
<accession>A0A840PG98</accession>
<protein>
    <recommendedName>
        <fullName evidence="5">DUF917 domain-containing protein</fullName>
    </recommendedName>
</protein>
<dbReference type="InterPro" id="IPR027479">
    <property type="entry name" value="S-Me-THD_N_sf"/>
</dbReference>
<dbReference type="RefSeq" id="WP_185057222.1">
    <property type="nucleotide sequence ID" value="NZ_BAABIX010000070.1"/>
</dbReference>
<evidence type="ECO:0000313" key="4">
    <source>
        <dbReference type="Proteomes" id="UP000578449"/>
    </source>
</evidence>
<dbReference type="Gene3D" id="2.40.390.10">
    <property type="entry name" value="CV3147-like"/>
    <property type="match status" value="1"/>
</dbReference>
<reference evidence="3 4" key="1">
    <citation type="submission" date="2020-08" db="EMBL/GenBank/DDBJ databases">
        <title>Genomic Encyclopedia of Type Strains, Phase IV (KMG-IV): sequencing the most valuable type-strain genomes for metagenomic binning, comparative biology and taxonomic classification.</title>
        <authorList>
            <person name="Goeker M."/>
        </authorList>
    </citation>
    <scope>NUCLEOTIDE SEQUENCE [LARGE SCALE GENOMIC DNA]</scope>
    <source>
        <strain evidence="3 4">DSM 45615</strain>
    </source>
</reference>
<dbReference type="InterPro" id="IPR024071">
    <property type="entry name" value="S-Me-THD_C_sf"/>
</dbReference>
<evidence type="ECO:0000259" key="2">
    <source>
        <dbReference type="Pfam" id="PF20906"/>
    </source>
</evidence>
<dbReference type="SUPFAM" id="SSF160991">
    <property type="entry name" value="CV3147-like"/>
    <property type="match status" value="1"/>
</dbReference>
<dbReference type="InterPro" id="IPR048350">
    <property type="entry name" value="S-Me-THD-like_C"/>
</dbReference>
<evidence type="ECO:0008006" key="5">
    <source>
        <dbReference type="Google" id="ProtNLM"/>
    </source>
</evidence>
<dbReference type="InterPro" id="IPR010318">
    <property type="entry name" value="S-Me-THD_N"/>
</dbReference>